<dbReference type="AlphaFoldDB" id="A0AA40FXP5"/>
<evidence type="ECO:0000313" key="2">
    <source>
        <dbReference type="EMBL" id="KAK1126900.1"/>
    </source>
</evidence>
<feature type="region of interest" description="Disordered" evidence="1">
    <location>
        <begin position="1"/>
        <end position="43"/>
    </location>
</feature>
<feature type="compositionally biased region" description="Acidic residues" evidence="1">
    <location>
        <begin position="15"/>
        <end position="37"/>
    </location>
</feature>
<evidence type="ECO:0000313" key="3">
    <source>
        <dbReference type="Proteomes" id="UP001177670"/>
    </source>
</evidence>
<dbReference type="Proteomes" id="UP001177670">
    <property type="component" value="Unassembled WGS sequence"/>
</dbReference>
<organism evidence="2 3">
    <name type="scientific">Melipona bicolor</name>
    <dbReference type="NCBI Taxonomy" id="60889"/>
    <lineage>
        <taxon>Eukaryota</taxon>
        <taxon>Metazoa</taxon>
        <taxon>Ecdysozoa</taxon>
        <taxon>Arthropoda</taxon>
        <taxon>Hexapoda</taxon>
        <taxon>Insecta</taxon>
        <taxon>Pterygota</taxon>
        <taxon>Neoptera</taxon>
        <taxon>Endopterygota</taxon>
        <taxon>Hymenoptera</taxon>
        <taxon>Apocrita</taxon>
        <taxon>Aculeata</taxon>
        <taxon>Apoidea</taxon>
        <taxon>Anthophila</taxon>
        <taxon>Apidae</taxon>
        <taxon>Melipona</taxon>
    </lineage>
</organism>
<evidence type="ECO:0000256" key="1">
    <source>
        <dbReference type="SAM" id="MobiDB-lite"/>
    </source>
</evidence>
<sequence length="78" mass="9324">MPVWRSTQRDSIKPDDDDDDDDDDEDEDDDDDDEDEDERRFSSTIYRTRNAVCHRLSRKTQWLPQMHFIDVSSIISSE</sequence>
<name>A0AA40FXP5_9HYME</name>
<gene>
    <name evidence="2" type="ORF">K0M31_004521</name>
</gene>
<comment type="caution">
    <text evidence="2">The sequence shown here is derived from an EMBL/GenBank/DDBJ whole genome shotgun (WGS) entry which is preliminary data.</text>
</comment>
<accession>A0AA40FXP5</accession>
<protein>
    <submittedName>
        <fullName evidence="2">Uncharacterized protein</fullName>
    </submittedName>
</protein>
<keyword evidence="3" id="KW-1185">Reference proteome</keyword>
<proteinExistence type="predicted"/>
<dbReference type="EMBL" id="JAHYIQ010000013">
    <property type="protein sequence ID" value="KAK1126900.1"/>
    <property type="molecule type" value="Genomic_DNA"/>
</dbReference>
<reference evidence="2" key="1">
    <citation type="submission" date="2021-10" db="EMBL/GenBank/DDBJ databases">
        <title>Melipona bicolor Genome sequencing and assembly.</title>
        <authorList>
            <person name="Araujo N.S."/>
            <person name="Arias M.C."/>
        </authorList>
    </citation>
    <scope>NUCLEOTIDE SEQUENCE</scope>
    <source>
        <strain evidence="2">USP_2M_L1-L4_2017</strain>
        <tissue evidence="2">Whole body</tissue>
    </source>
</reference>